<dbReference type="GO" id="GO:0004332">
    <property type="term" value="F:fructose-bisphosphate aldolase activity"/>
    <property type="evidence" value="ECO:0007669"/>
    <property type="project" value="UniProtKB-EC"/>
</dbReference>
<dbReference type="STRING" id="1798492.A3C89_01320"/>
<evidence type="ECO:0000256" key="4">
    <source>
        <dbReference type="ARBA" id="ARBA00013068"/>
    </source>
</evidence>
<dbReference type="Proteomes" id="UP000178794">
    <property type="component" value="Unassembled WGS sequence"/>
</dbReference>
<evidence type="ECO:0000313" key="10">
    <source>
        <dbReference type="Proteomes" id="UP000178794"/>
    </source>
</evidence>
<comment type="similarity">
    <text evidence="3">Belongs to the class I fructose-bisphosphate aldolase family.</text>
</comment>
<accession>A0A1F6DGD6</accession>
<dbReference type="Pfam" id="PF00274">
    <property type="entry name" value="Glycolytic"/>
    <property type="match status" value="1"/>
</dbReference>
<dbReference type="GO" id="GO:0006096">
    <property type="term" value="P:glycolytic process"/>
    <property type="evidence" value="ECO:0007669"/>
    <property type="project" value="UniProtKB-UniPathway"/>
</dbReference>
<keyword evidence="5" id="KW-0324">Glycolysis</keyword>
<dbReference type="SUPFAM" id="SSF51569">
    <property type="entry name" value="Aldolase"/>
    <property type="match status" value="1"/>
</dbReference>
<dbReference type="FunFam" id="3.20.20.70:FF:000140">
    <property type="entry name" value="Fructose-bisphosphate aldolase"/>
    <property type="match status" value="1"/>
</dbReference>
<keyword evidence="6" id="KW-0456">Lyase</keyword>
<reference evidence="9 10" key="1">
    <citation type="journal article" date="2016" name="Nat. Commun.">
        <title>Thousands of microbial genomes shed light on interconnected biogeochemical processes in an aquifer system.</title>
        <authorList>
            <person name="Anantharaman K."/>
            <person name="Brown C.T."/>
            <person name="Hug L.A."/>
            <person name="Sharon I."/>
            <person name="Castelle C.J."/>
            <person name="Probst A.J."/>
            <person name="Thomas B.C."/>
            <person name="Singh A."/>
            <person name="Wilkins M.J."/>
            <person name="Karaoz U."/>
            <person name="Brodie E.L."/>
            <person name="Williams K.H."/>
            <person name="Hubbard S.S."/>
            <person name="Banfield J.F."/>
        </authorList>
    </citation>
    <scope>NUCLEOTIDE SEQUENCE [LARGE SCALE GENOMIC DNA]</scope>
</reference>
<organism evidence="9 10">
    <name type="scientific">Candidatus Kaiserbacteria bacterium RIFCSPHIGHO2_02_FULL_50_50</name>
    <dbReference type="NCBI Taxonomy" id="1798492"/>
    <lineage>
        <taxon>Bacteria</taxon>
        <taxon>Candidatus Kaiseribacteriota</taxon>
    </lineage>
</organism>
<evidence type="ECO:0000256" key="7">
    <source>
        <dbReference type="ARBA" id="ARBA00029799"/>
    </source>
</evidence>
<protein>
    <recommendedName>
        <fullName evidence="8">Probable fructose-bisphosphate aldolase class 1</fullName>
        <ecNumber evidence="4">4.1.2.13</ecNumber>
    </recommendedName>
    <alternativeName>
        <fullName evidence="7">Fructose-bisphosphate aldolase class I</fullName>
    </alternativeName>
</protein>
<evidence type="ECO:0000313" key="9">
    <source>
        <dbReference type="EMBL" id="OGG60488.1"/>
    </source>
</evidence>
<dbReference type="PANTHER" id="PTHR11627">
    <property type="entry name" value="FRUCTOSE-BISPHOSPHATE ALDOLASE"/>
    <property type="match status" value="1"/>
</dbReference>
<evidence type="ECO:0000256" key="5">
    <source>
        <dbReference type="ARBA" id="ARBA00023152"/>
    </source>
</evidence>
<name>A0A1F6DGD6_9BACT</name>
<dbReference type="NCBIfam" id="NF033379">
    <property type="entry name" value="FrucBisAld_I"/>
    <property type="match status" value="1"/>
</dbReference>
<proteinExistence type="inferred from homology"/>
<evidence type="ECO:0000256" key="1">
    <source>
        <dbReference type="ARBA" id="ARBA00000441"/>
    </source>
</evidence>
<dbReference type="InterPro" id="IPR013785">
    <property type="entry name" value="Aldolase_TIM"/>
</dbReference>
<evidence type="ECO:0000256" key="8">
    <source>
        <dbReference type="ARBA" id="ARBA00072515"/>
    </source>
</evidence>
<comment type="catalytic activity">
    <reaction evidence="1">
        <text>beta-D-fructose 1,6-bisphosphate = D-glyceraldehyde 3-phosphate + dihydroxyacetone phosphate</text>
        <dbReference type="Rhea" id="RHEA:14729"/>
        <dbReference type="ChEBI" id="CHEBI:32966"/>
        <dbReference type="ChEBI" id="CHEBI:57642"/>
        <dbReference type="ChEBI" id="CHEBI:59776"/>
        <dbReference type="EC" id="4.1.2.13"/>
    </reaction>
</comment>
<dbReference type="AlphaFoldDB" id="A0A1F6DGD6"/>
<evidence type="ECO:0000256" key="3">
    <source>
        <dbReference type="ARBA" id="ARBA00010387"/>
    </source>
</evidence>
<dbReference type="EC" id="4.1.2.13" evidence="4"/>
<sequence length="336" mass="36713">METDRNLYDTVDALMQEGKGILAADESDATAGKRLSIAGLLNTLENRRAFRELMLTAPALEDSISGVILFDSTIRDTTSMGLPFADLIAARGIIPGIKVDRGTVPVEKFQGETVTEGLDGLTARLKDYYDLGARFTKWRAAFTVVPKPSDEVILMNATMLARYAAMSQAAGLVPIVEPEVLYEGEHSLEEAQEVTEKVLAWTGDLLERYRVDLRGCILKTSMVLAGKSAEMSSPEDVADATMRTLHIAVPHSLGGVVFLSGGQEAKQATRNMQAIAKLGKEPWRISTSYSRALEEPMLKAWAGKEEHAEDAQNVLVHRARMNGLAQKGIYNESQDL</sequence>
<comment type="caution">
    <text evidence="9">The sequence shown here is derived from an EMBL/GenBank/DDBJ whole genome shotgun (WGS) entry which is preliminary data.</text>
</comment>
<comment type="pathway">
    <text evidence="2">Carbohydrate degradation; glycolysis; D-glyceraldehyde 3-phosphate and glycerone phosphate from D-glucose: step 4/4.</text>
</comment>
<evidence type="ECO:0000256" key="2">
    <source>
        <dbReference type="ARBA" id="ARBA00004714"/>
    </source>
</evidence>
<evidence type="ECO:0000256" key="6">
    <source>
        <dbReference type="ARBA" id="ARBA00023239"/>
    </source>
</evidence>
<dbReference type="EMBL" id="MFLF01000004">
    <property type="protein sequence ID" value="OGG60488.1"/>
    <property type="molecule type" value="Genomic_DNA"/>
</dbReference>
<dbReference type="InterPro" id="IPR000741">
    <property type="entry name" value="FBA_I"/>
</dbReference>
<gene>
    <name evidence="9" type="ORF">A3C89_01320</name>
</gene>
<dbReference type="UniPathway" id="UPA00109">
    <property type="reaction ID" value="UER00183"/>
</dbReference>
<dbReference type="Gene3D" id="3.20.20.70">
    <property type="entry name" value="Aldolase class I"/>
    <property type="match status" value="1"/>
</dbReference>